<proteinExistence type="predicted"/>
<evidence type="ECO:0008006" key="4">
    <source>
        <dbReference type="Google" id="ProtNLM"/>
    </source>
</evidence>
<protein>
    <recommendedName>
        <fullName evidence="4">Membrane anchor Opy2 N-terminal domain-containing protein</fullName>
    </recommendedName>
</protein>
<comment type="caution">
    <text evidence="2">The sequence shown here is derived from an EMBL/GenBank/DDBJ whole genome shotgun (WGS) entry which is preliminary data.</text>
</comment>
<feature type="signal peptide" evidence="1">
    <location>
        <begin position="1"/>
        <end position="24"/>
    </location>
</feature>
<feature type="chain" id="PRO_5017196253" description="Membrane anchor Opy2 N-terminal domain-containing protein" evidence="1">
    <location>
        <begin position="25"/>
        <end position="49"/>
    </location>
</feature>
<dbReference type="Proteomes" id="UP000266673">
    <property type="component" value="Unassembled WGS sequence"/>
</dbReference>
<organism evidence="2 3">
    <name type="scientific">Gigaspora rosea</name>
    <dbReference type="NCBI Taxonomy" id="44941"/>
    <lineage>
        <taxon>Eukaryota</taxon>
        <taxon>Fungi</taxon>
        <taxon>Fungi incertae sedis</taxon>
        <taxon>Mucoromycota</taxon>
        <taxon>Glomeromycotina</taxon>
        <taxon>Glomeromycetes</taxon>
        <taxon>Diversisporales</taxon>
        <taxon>Gigasporaceae</taxon>
        <taxon>Gigaspora</taxon>
    </lineage>
</organism>
<name>A0A397W3U7_9GLOM</name>
<dbReference type="EMBL" id="QKWP01000072">
    <property type="protein sequence ID" value="RIB28247.1"/>
    <property type="molecule type" value="Genomic_DNA"/>
</dbReference>
<dbReference type="OrthoDB" id="2464294at2759"/>
<keyword evidence="3" id="KW-1185">Reference proteome</keyword>
<accession>A0A397W3U7</accession>
<evidence type="ECO:0000313" key="2">
    <source>
        <dbReference type="EMBL" id="RIB28247.1"/>
    </source>
</evidence>
<dbReference type="AlphaFoldDB" id="A0A397W3U7"/>
<evidence type="ECO:0000313" key="3">
    <source>
        <dbReference type="Proteomes" id="UP000266673"/>
    </source>
</evidence>
<keyword evidence="1" id="KW-0732">Signal</keyword>
<sequence length="49" mass="5627">MMVRERDFLMFLVIALLPAIRTGCQPCPPCRGTVVRRISCEFACPVCYY</sequence>
<reference evidence="2 3" key="1">
    <citation type="submission" date="2018-06" db="EMBL/GenBank/DDBJ databases">
        <title>Comparative genomics reveals the genomic features of Rhizophagus irregularis, R. cerebriforme, R. diaphanum and Gigaspora rosea, and their symbiotic lifestyle signature.</title>
        <authorList>
            <person name="Morin E."/>
            <person name="San Clemente H."/>
            <person name="Chen E.C.H."/>
            <person name="De La Providencia I."/>
            <person name="Hainaut M."/>
            <person name="Kuo A."/>
            <person name="Kohler A."/>
            <person name="Murat C."/>
            <person name="Tang N."/>
            <person name="Roy S."/>
            <person name="Loubradou J."/>
            <person name="Henrissat B."/>
            <person name="Grigoriev I.V."/>
            <person name="Corradi N."/>
            <person name="Roux C."/>
            <person name="Martin F.M."/>
        </authorList>
    </citation>
    <scope>NUCLEOTIDE SEQUENCE [LARGE SCALE GENOMIC DNA]</scope>
    <source>
        <strain evidence="2 3">DAOM 194757</strain>
    </source>
</reference>
<gene>
    <name evidence="2" type="ORF">C2G38_2059917</name>
</gene>
<evidence type="ECO:0000256" key="1">
    <source>
        <dbReference type="SAM" id="SignalP"/>
    </source>
</evidence>